<dbReference type="Proteomes" id="UP001224890">
    <property type="component" value="Unassembled WGS sequence"/>
</dbReference>
<evidence type="ECO:0000256" key="4">
    <source>
        <dbReference type="ARBA" id="ARBA00023136"/>
    </source>
</evidence>
<dbReference type="AlphaFoldDB" id="A0AAJ0END4"/>
<evidence type="ECO:0000256" key="5">
    <source>
        <dbReference type="SAM" id="MobiDB-lite"/>
    </source>
</evidence>
<keyword evidence="4 6" id="KW-0472">Membrane</keyword>
<comment type="caution">
    <text evidence="7">The sequence shown here is derived from an EMBL/GenBank/DDBJ whole genome shotgun (WGS) entry which is preliminary data.</text>
</comment>
<feature type="compositionally biased region" description="Low complexity" evidence="5">
    <location>
        <begin position="89"/>
        <end position="104"/>
    </location>
</feature>
<evidence type="ECO:0008006" key="9">
    <source>
        <dbReference type="Google" id="ProtNLM"/>
    </source>
</evidence>
<dbReference type="PANTHER" id="PTHR15549:SF30">
    <property type="entry name" value="MID2 DOMAIN-CONTAINING PROTEIN"/>
    <property type="match status" value="1"/>
</dbReference>
<organism evidence="7 8">
    <name type="scientific">Colletotrichum godetiae</name>
    <dbReference type="NCBI Taxonomy" id="1209918"/>
    <lineage>
        <taxon>Eukaryota</taxon>
        <taxon>Fungi</taxon>
        <taxon>Dikarya</taxon>
        <taxon>Ascomycota</taxon>
        <taxon>Pezizomycotina</taxon>
        <taxon>Sordariomycetes</taxon>
        <taxon>Hypocreomycetidae</taxon>
        <taxon>Glomerellales</taxon>
        <taxon>Glomerellaceae</taxon>
        <taxon>Colletotrichum</taxon>
        <taxon>Colletotrichum acutatum species complex</taxon>
    </lineage>
</organism>
<feature type="compositionally biased region" description="Basic and acidic residues" evidence="5">
    <location>
        <begin position="174"/>
        <end position="183"/>
    </location>
</feature>
<proteinExistence type="predicted"/>
<evidence type="ECO:0000313" key="7">
    <source>
        <dbReference type="EMBL" id="KAK1657467.1"/>
    </source>
</evidence>
<feature type="region of interest" description="Disordered" evidence="5">
    <location>
        <begin position="164"/>
        <end position="205"/>
    </location>
</feature>
<reference evidence="7" key="1">
    <citation type="submission" date="2021-06" db="EMBL/GenBank/DDBJ databases">
        <title>Comparative genomics, transcriptomics and evolutionary studies reveal genomic signatures of adaptation to plant cell wall in hemibiotrophic fungi.</title>
        <authorList>
            <consortium name="DOE Joint Genome Institute"/>
            <person name="Baroncelli R."/>
            <person name="Diaz J.F."/>
            <person name="Benocci T."/>
            <person name="Peng M."/>
            <person name="Battaglia E."/>
            <person name="Haridas S."/>
            <person name="Andreopoulos W."/>
            <person name="Labutti K."/>
            <person name="Pangilinan J."/>
            <person name="Floch G.L."/>
            <person name="Makela M.R."/>
            <person name="Henrissat B."/>
            <person name="Grigoriev I.V."/>
            <person name="Crouch J.A."/>
            <person name="De Vries R.P."/>
            <person name="Sukno S.A."/>
            <person name="Thon M.R."/>
        </authorList>
    </citation>
    <scope>NUCLEOTIDE SEQUENCE</scope>
    <source>
        <strain evidence="7">CBS 193.32</strain>
    </source>
</reference>
<dbReference type="GeneID" id="85464784"/>
<evidence type="ECO:0000313" key="8">
    <source>
        <dbReference type="Proteomes" id="UP001224890"/>
    </source>
</evidence>
<gene>
    <name evidence="7" type="ORF">BDP55DRAFT_734891</name>
</gene>
<dbReference type="GO" id="GO:0071944">
    <property type="term" value="C:cell periphery"/>
    <property type="evidence" value="ECO:0007669"/>
    <property type="project" value="UniProtKB-ARBA"/>
</dbReference>
<sequence>MKNPDCACRLGTQDSMRTQWAIYVWPLFAAYCVTNGWLNASQTDLTSIVTLTTTQPIIVTRTRSATSEGDGTRTTVGIETSISETEAGSTPAQAATPTTQSTAPIAEPTSAIGGENSDSSSSSSELSTGVKAGIGAGAALAAMLAVILLFWWRKRKKVSLSDSNENNITSELGGGDKSDRYELDSYTTPLEADKKSPASFTSQQN</sequence>
<comment type="subcellular location">
    <subcellularLocation>
        <location evidence="1">Membrane</location>
        <topology evidence="1">Single-pass membrane protein</topology>
    </subcellularLocation>
</comment>
<keyword evidence="3 6" id="KW-1133">Transmembrane helix</keyword>
<evidence type="ECO:0000256" key="1">
    <source>
        <dbReference type="ARBA" id="ARBA00004167"/>
    </source>
</evidence>
<protein>
    <recommendedName>
        <fullName evidence="9">Mid2 domain-containing protein</fullName>
    </recommendedName>
</protein>
<dbReference type="PANTHER" id="PTHR15549">
    <property type="entry name" value="PAIRED IMMUNOGLOBULIN-LIKE TYPE 2 RECEPTOR"/>
    <property type="match status" value="1"/>
</dbReference>
<name>A0AAJ0END4_9PEZI</name>
<feature type="transmembrane region" description="Helical" evidence="6">
    <location>
        <begin position="132"/>
        <end position="152"/>
    </location>
</feature>
<evidence type="ECO:0000256" key="2">
    <source>
        <dbReference type="ARBA" id="ARBA00022692"/>
    </source>
</evidence>
<evidence type="ECO:0000256" key="6">
    <source>
        <dbReference type="SAM" id="Phobius"/>
    </source>
</evidence>
<accession>A0AAJ0END4</accession>
<feature type="compositionally biased region" description="Low complexity" evidence="5">
    <location>
        <begin position="117"/>
        <end position="128"/>
    </location>
</feature>
<dbReference type="GO" id="GO:0016020">
    <property type="term" value="C:membrane"/>
    <property type="evidence" value="ECO:0007669"/>
    <property type="project" value="UniProtKB-SubCell"/>
</dbReference>
<dbReference type="InterPro" id="IPR051694">
    <property type="entry name" value="Immunoregulatory_rcpt-like"/>
</dbReference>
<feature type="region of interest" description="Disordered" evidence="5">
    <location>
        <begin position="82"/>
        <end position="128"/>
    </location>
</feature>
<feature type="transmembrane region" description="Helical" evidence="6">
    <location>
        <begin position="20"/>
        <end position="38"/>
    </location>
</feature>
<dbReference type="EMBL" id="JAHMHR010000092">
    <property type="protein sequence ID" value="KAK1657467.1"/>
    <property type="molecule type" value="Genomic_DNA"/>
</dbReference>
<keyword evidence="8" id="KW-1185">Reference proteome</keyword>
<evidence type="ECO:0000256" key="3">
    <source>
        <dbReference type="ARBA" id="ARBA00022989"/>
    </source>
</evidence>
<dbReference type="RefSeq" id="XP_060422231.1">
    <property type="nucleotide sequence ID" value="XM_060580258.1"/>
</dbReference>
<keyword evidence="2 6" id="KW-0812">Transmembrane</keyword>